<feature type="region of interest" description="Disordered" evidence="1">
    <location>
        <begin position="1"/>
        <end position="36"/>
    </location>
</feature>
<sequence>MGGDLSFKRLTANGSVDRGQPERATGGRGMANLVPTYPLEGKGARVLCGPAASRRPRPRYPSLPSPPTAESRWRDQPAPCDRRPLLACKPWARRDLQVGRHGACTPFGLPRSRESPSHSAANWLGDMAGCPLALARCGTPLPGGGRLGNGVCDVTPERTNRSSSREEAARPPSLCFLTRVSERARAEGAGAAASRVARMSSEAPPLRLYIKRWRGARRRHFALEWSSV</sequence>
<evidence type="ECO:0000313" key="2">
    <source>
        <dbReference type="EMBL" id="KAK7798656.1"/>
    </source>
</evidence>
<feature type="region of interest" description="Disordered" evidence="1">
    <location>
        <begin position="49"/>
        <end position="77"/>
    </location>
</feature>
<reference evidence="2 3" key="1">
    <citation type="journal article" date="2023" name="bioRxiv">
        <title>Conserved and derived expression patterns and positive selection on dental genes reveal complex evolutionary context of ever-growing rodent molars.</title>
        <authorList>
            <person name="Calamari Z.T."/>
            <person name="Song A."/>
            <person name="Cohen E."/>
            <person name="Akter M."/>
            <person name="Roy R.D."/>
            <person name="Hallikas O."/>
            <person name="Christensen M.M."/>
            <person name="Li P."/>
            <person name="Marangoni P."/>
            <person name="Jernvall J."/>
            <person name="Klein O.D."/>
        </authorList>
    </citation>
    <scope>NUCLEOTIDE SEQUENCE [LARGE SCALE GENOMIC DNA]</scope>
    <source>
        <strain evidence="2">V071</strain>
    </source>
</reference>
<dbReference type="EMBL" id="JBBHLL010000674">
    <property type="protein sequence ID" value="KAK7798656.1"/>
    <property type="molecule type" value="Genomic_DNA"/>
</dbReference>
<dbReference type="AlphaFoldDB" id="A0AAW0H8H6"/>
<comment type="caution">
    <text evidence="2">The sequence shown here is derived from an EMBL/GenBank/DDBJ whole genome shotgun (WGS) entry which is preliminary data.</text>
</comment>
<evidence type="ECO:0000256" key="1">
    <source>
        <dbReference type="SAM" id="MobiDB-lite"/>
    </source>
</evidence>
<organism evidence="2 3">
    <name type="scientific">Myodes glareolus</name>
    <name type="common">Bank vole</name>
    <name type="synonym">Clethrionomys glareolus</name>
    <dbReference type="NCBI Taxonomy" id="447135"/>
    <lineage>
        <taxon>Eukaryota</taxon>
        <taxon>Metazoa</taxon>
        <taxon>Chordata</taxon>
        <taxon>Craniata</taxon>
        <taxon>Vertebrata</taxon>
        <taxon>Euteleostomi</taxon>
        <taxon>Mammalia</taxon>
        <taxon>Eutheria</taxon>
        <taxon>Euarchontoglires</taxon>
        <taxon>Glires</taxon>
        <taxon>Rodentia</taxon>
        <taxon>Myomorpha</taxon>
        <taxon>Muroidea</taxon>
        <taxon>Cricetidae</taxon>
        <taxon>Arvicolinae</taxon>
        <taxon>Myodes</taxon>
    </lineage>
</organism>
<keyword evidence="3" id="KW-1185">Reference proteome</keyword>
<name>A0AAW0H8H6_MYOGA</name>
<proteinExistence type="predicted"/>
<accession>A0AAW0H8H6</accession>
<evidence type="ECO:0000313" key="3">
    <source>
        <dbReference type="Proteomes" id="UP001488838"/>
    </source>
</evidence>
<protein>
    <submittedName>
        <fullName evidence="2">Uncharacterized protein</fullName>
    </submittedName>
</protein>
<gene>
    <name evidence="2" type="ORF">U0070_000845</name>
</gene>
<dbReference type="Proteomes" id="UP001488838">
    <property type="component" value="Unassembled WGS sequence"/>
</dbReference>